<dbReference type="Pfam" id="PF11699">
    <property type="entry name" value="CENP-C_C"/>
    <property type="match status" value="1"/>
</dbReference>
<feature type="compositionally biased region" description="Basic residues" evidence="10">
    <location>
        <begin position="314"/>
        <end position="323"/>
    </location>
</feature>
<dbReference type="GO" id="GO:0005634">
    <property type="term" value="C:nucleus"/>
    <property type="evidence" value="ECO:0007669"/>
    <property type="project" value="UniProtKB-SubCell"/>
</dbReference>
<feature type="compositionally biased region" description="Low complexity" evidence="10">
    <location>
        <begin position="447"/>
        <end position="458"/>
    </location>
</feature>
<organism evidence="12 13">
    <name type="scientific">Pipra filicauda</name>
    <name type="common">Wire-tailed manakin</name>
    <dbReference type="NCBI Taxonomy" id="649802"/>
    <lineage>
        <taxon>Eukaryota</taxon>
        <taxon>Metazoa</taxon>
        <taxon>Chordata</taxon>
        <taxon>Craniata</taxon>
        <taxon>Vertebrata</taxon>
        <taxon>Euteleostomi</taxon>
        <taxon>Archelosauria</taxon>
        <taxon>Archosauria</taxon>
        <taxon>Dinosauria</taxon>
        <taxon>Saurischia</taxon>
        <taxon>Theropoda</taxon>
        <taxon>Coelurosauria</taxon>
        <taxon>Aves</taxon>
        <taxon>Neognathae</taxon>
        <taxon>Neoaves</taxon>
        <taxon>Telluraves</taxon>
        <taxon>Australaves</taxon>
        <taxon>Passeriformes</taxon>
        <taxon>Pipridae</taxon>
        <taxon>Pipra</taxon>
    </lineage>
</organism>
<evidence type="ECO:0000313" key="13">
    <source>
        <dbReference type="RefSeq" id="XP_039235831.1"/>
    </source>
</evidence>
<dbReference type="FunFam" id="2.60.120.10:FF:000033">
    <property type="entry name" value="Centromere protein C 1"/>
    <property type="match status" value="1"/>
</dbReference>
<comment type="subunit">
    <text evidence="6">Oligomer. Component of the CENPA-NAC complex, at least composed of CENPA, CENPC, CENPH, CENPM, CENPN, CENPT and CENPU. The CENPA-NAC complex interacts with the CENPA-CAD complex, composed of CENPI, CENPK, CENPL, CENPO, CENPP, CENPQ, CENPR and CENPS. Binds to DAXX. Interacts with DNMT3B. Interacts directly with CENPA. Identified in a centromere complex containing histones H2A, H2B and H4, and at least CENPA, CENPB, CENPC, CENPT, CENPN, HJURP, SUPT16H, SSRP1 and RSF1. Interacts with MEIKIN.</text>
</comment>
<dbReference type="InterPro" id="IPR011051">
    <property type="entry name" value="RmlC_Cupin_sf"/>
</dbReference>
<evidence type="ECO:0000313" key="12">
    <source>
        <dbReference type="Proteomes" id="UP000504627"/>
    </source>
</evidence>
<keyword evidence="3" id="KW-0238">DNA-binding</keyword>
<evidence type="ECO:0000256" key="8">
    <source>
        <dbReference type="ARBA" id="ARBA00082151"/>
    </source>
</evidence>
<proteinExistence type="inferred from homology"/>
<dbReference type="Proteomes" id="UP000504627">
    <property type="component" value="Unplaced"/>
</dbReference>
<dbReference type="GO" id="GO:0005721">
    <property type="term" value="C:pericentric heterochromatin"/>
    <property type="evidence" value="ECO:0007669"/>
    <property type="project" value="UniProtKB-ARBA"/>
</dbReference>
<dbReference type="PANTHER" id="PTHR16684">
    <property type="entry name" value="CENTROMERE PROTEIN C"/>
    <property type="match status" value="1"/>
</dbReference>
<dbReference type="InterPro" id="IPR028386">
    <property type="entry name" value="CENP-C/Mif2/cnp3"/>
</dbReference>
<evidence type="ECO:0000256" key="3">
    <source>
        <dbReference type="ARBA" id="ARBA00023125"/>
    </source>
</evidence>
<dbReference type="RefSeq" id="XP_039235831.1">
    <property type="nucleotide sequence ID" value="XM_039379897.1"/>
</dbReference>
<feature type="compositionally biased region" description="Basic and acidic residues" evidence="10">
    <location>
        <begin position="517"/>
        <end position="527"/>
    </location>
</feature>
<dbReference type="InParanoid" id="A0A7R5K3G7"/>
<name>A0A7R5K3G7_9PASS</name>
<evidence type="ECO:0000256" key="6">
    <source>
        <dbReference type="ARBA" id="ARBA00064952"/>
    </source>
</evidence>
<accession>A0A7R5K3G7</accession>
<evidence type="ECO:0000256" key="4">
    <source>
        <dbReference type="ARBA" id="ARBA00023242"/>
    </source>
</evidence>
<feature type="region of interest" description="Disordered" evidence="10">
    <location>
        <begin position="65"/>
        <end position="110"/>
    </location>
</feature>
<feature type="compositionally biased region" description="Basic residues" evidence="10">
    <location>
        <begin position="487"/>
        <end position="502"/>
    </location>
</feature>
<dbReference type="AlphaFoldDB" id="A0A7R5K3G7"/>
<sequence length="922" mass="102489">MNCSKNRFKKDYRARFCRGGGSKIDIQPGQNVLKLIQDCFESCSSDLTINSPNATLCSTPVFKNRKRTSMQSQSPKAGSTNSVKRACYSPESSPTSLLKPVSSRGQSCESPLKPAIHDYVDVSKKPESPVSESKKITLEDVEVLCRSPAMILDPEDDHGSVGSPFPVEKGKRSPVVKLCLDDWNTPAAAKSCGEVENLEGPQSGRDEQVVLVQGTEPVATSSVQKEKTFSSALLAAVATGTLQQRYSASISPPSPPPVKDQDMEIENECEFLIDDSGGASFTSWISIPSKKRKSKKDGSATPVSKSQPSEQKKTQSKKGKNRKAQVEALTKQKLNNRDAGAFDIKRTSKSDPISNSEGNVLKSQSQKSTHTGKTKKDALRQDSPNQKKNTSWKPEAEELILSWSGLETETSDAEKCKTRVLPSEDLPMPSSGHQQEQTVSPKKSLKSSKNLQSASKASQHLDKRKQTAKKKLPKVKVAKKVALSPRKALKKSVKKSSNKKPRLQREKSSDSEPSEEEHEREPADLQDVRTTPLRQKLETPVIQKLAVSEKPRNVLHTLESPGGANNQSPVKALQHPMDSVKNSEKKQLPAKYSGKIPGKIPCRTNKAVSSNPEDTESQTDSDSSSVQNMARKKQKLSDVKIKNNKRKRNRQHGPQYSFVAEKAVNYESGPVLEHCDKFDSSTKSCEQYDTSSETFDDLNYKVRDPLSDNIARHKIVMPSNTPNVRRTKRIRLRPLEYWRGERINYTMNSSGGLVISGLVHPETQSRSKNRQRKDRHKQKANKTNRREIPASLDHNLADTSKPTIVLDPETNEEVVLECVNTESSHACSFKDEAVEIYKNLNTSVFATGKLILKPLKEKGHQFVHMDTIAFHIIRGKIIVTLHKTSYYLTAGDSFYVPPGNGYNIRNLLNEESILLFTQLKVR</sequence>
<feature type="domain" description="Mif2/CENP-C cupin" evidence="11">
    <location>
        <begin position="836"/>
        <end position="918"/>
    </location>
</feature>
<keyword evidence="4" id="KW-0539">Nucleus</keyword>
<evidence type="ECO:0000256" key="1">
    <source>
        <dbReference type="ARBA" id="ARBA00004123"/>
    </source>
</evidence>
<comment type="subcellular location">
    <subcellularLocation>
        <location evidence="1">Nucleus</location>
    </subcellularLocation>
</comment>
<dbReference type="GO" id="GO:0019237">
    <property type="term" value="F:centromeric DNA binding"/>
    <property type="evidence" value="ECO:0007669"/>
    <property type="project" value="InterPro"/>
</dbReference>
<keyword evidence="12" id="KW-1185">Reference proteome</keyword>
<dbReference type="PANTHER" id="PTHR16684:SF11">
    <property type="entry name" value="CENTROMERE PROTEIN C"/>
    <property type="match status" value="1"/>
</dbReference>
<dbReference type="GO" id="GO:0051455">
    <property type="term" value="P:spindle attachment to meiosis I kinetochore"/>
    <property type="evidence" value="ECO:0007669"/>
    <property type="project" value="TreeGrafter"/>
</dbReference>
<feature type="region of interest" description="Disordered" evidence="10">
    <location>
        <begin position="760"/>
        <end position="788"/>
    </location>
</feature>
<feature type="compositionally biased region" description="Polar residues" evidence="10">
    <location>
        <begin position="69"/>
        <end position="83"/>
    </location>
</feature>
<feature type="compositionally biased region" description="Basic residues" evidence="10">
    <location>
        <begin position="642"/>
        <end position="651"/>
    </location>
</feature>
<reference evidence="13" key="1">
    <citation type="submission" date="2025-08" db="UniProtKB">
        <authorList>
            <consortium name="RefSeq"/>
        </authorList>
    </citation>
    <scope>IDENTIFICATION</scope>
    <source>
        <tissue evidence="13">Muscle</tissue>
    </source>
</reference>
<evidence type="ECO:0000256" key="9">
    <source>
        <dbReference type="ARBA" id="ARBA00083562"/>
    </source>
</evidence>
<dbReference type="GO" id="GO:0000776">
    <property type="term" value="C:kinetochore"/>
    <property type="evidence" value="ECO:0007669"/>
    <property type="project" value="InterPro"/>
</dbReference>
<evidence type="ECO:0000259" key="11">
    <source>
        <dbReference type="Pfam" id="PF11699"/>
    </source>
</evidence>
<dbReference type="CDD" id="cd06993">
    <property type="entry name" value="cupin_CENP-C_C"/>
    <property type="match status" value="1"/>
</dbReference>
<dbReference type="InterPro" id="IPR014710">
    <property type="entry name" value="RmlC-like_jellyroll"/>
</dbReference>
<dbReference type="GO" id="GO:0051382">
    <property type="term" value="P:kinetochore assembly"/>
    <property type="evidence" value="ECO:0007669"/>
    <property type="project" value="InterPro"/>
</dbReference>
<feature type="compositionally biased region" description="Polar residues" evidence="10">
    <location>
        <begin position="350"/>
        <end position="371"/>
    </location>
</feature>
<dbReference type="CTD" id="1060"/>
<evidence type="ECO:0000256" key="2">
    <source>
        <dbReference type="ARBA" id="ARBA00010291"/>
    </source>
</evidence>
<dbReference type="GO" id="GO:0051315">
    <property type="term" value="P:attachment of mitotic spindle microtubules to kinetochore"/>
    <property type="evidence" value="ECO:0007669"/>
    <property type="project" value="TreeGrafter"/>
</dbReference>
<evidence type="ECO:0000256" key="5">
    <source>
        <dbReference type="ARBA" id="ARBA00053516"/>
    </source>
</evidence>
<feature type="compositionally biased region" description="Polar residues" evidence="10">
    <location>
        <begin position="382"/>
        <end position="392"/>
    </location>
</feature>
<comment type="similarity">
    <text evidence="2">Belongs to the CENP-C/MIF2 family.</text>
</comment>
<feature type="compositionally biased region" description="Basic residues" evidence="10">
    <location>
        <begin position="767"/>
        <end position="783"/>
    </location>
</feature>
<feature type="compositionally biased region" description="Basic residues" evidence="10">
    <location>
        <begin position="466"/>
        <end position="479"/>
    </location>
</feature>
<dbReference type="Gene3D" id="2.60.120.10">
    <property type="entry name" value="Jelly Rolls"/>
    <property type="match status" value="1"/>
</dbReference>
<dbReference type="InterPro" id="IPR025974">
    <property type="entry name" value="Mif2/CENP-C_cupin"/>
</dbReference>
<gene>
    <name evidence="13" type="primary">CENPC</name>
</gene>
<dbReference type="SUPFAM" id="SSF51182">
    <property type="entry name" value="RmlC-like cupins"/>
    <property type="match status" value="1"/>
</dbReference>
<evidence type="ECO:0000256" key="7">
    <source>
        <dbReference type="ARBA" id="ARBA00068530"/>
    </source>
</evidence>
<feature type="region of interest" description="Disordered" evidence="10">
    <location>
        <begin position="274"/>
        <end position="656"/>
    </location>
</feature>
<dbReference type="GeneID" id="113988277"/>
<protein>
    <recommendedName>
        <fullName evidence="7">Centromere protein C</fullName>
    </recommendedName>
    <alternativeName>
        <fullName evidence="8">Centromere autoantigen C</fullName>
    </alternativeName>
    <alternativeName>
        <fullName evidence="9">Centromere protein C 1</fullName>
    </alternativeName>
</protein>
<evidence type="ECO:0000256" key="10">
    <source>
        <dbReference type="SAM" id="MobiDB-lite"/>
    </source>
</evidence>
<comment type="function">
    <text evidence="5">Component of the CENPA-NAC (nucleosome-associated) complex, a complex that plays a central role in assembly of kinetochore proteins, mitotic progression and chromosome segregation. The CENPA-NAC complex recruits the CENPA-CAD (nucleosome distal) complex and may be involved in incorporation of newly synthesized CENPA into centromeres. CENPC recruits DNA methylation and DNMT3B to both centromeric and pericentromeric satellite repeats and regulates the histone code in these regions.</text>
</comment>